<protein>
    <recommendedName>
        <fullName evidence="2">Alpha-ketoglutarate-dependent dioxygenase AlkB-like domain-containing protein</fullName>
    </recommendedName>
</protein>
<comment type="caution">
    <text evidence="3">The sequence shown here is derived from an EMBL/GenBank/DDBJ whole genome shotgun (WGS) entry which is preliminary data.</text>
</comment>
<feature type="region of interest" description="Disordered" evidence="1">
    <location>
        <begin position="696"/>
        <end position="850"/>
    </location>
</feature>
<gene>
    <name evidence="3" type="ORF">HDU87_007796</name>
</gene>
<dbReference type="Gene3D" id="2.60.120.590">
    <property type="entry name" value="Alpha-ketoglutarate-dependent dioxygenase AlkB-like"/>
    <property type="match status" value="1"/>
</dbReference>
<keyword evidence="4" id="KW-1185">Reference proteome</keyword>
<dbReference type="InterPro" id="IPR027450">
    <property type="entry name" value="AlkB-like"/>
</dbReference>
<feature type="domain" description="Alpha-ketoglutarate-dependent dioxygenase AlkB-like" evidence="2">
    <location>
        <begin position="359"/>
        <end position="452"/>
    </location>
</feature>
<evidence type="ECO:0000259" key="2">
    <source>
        <dbReference type="Pfam" id="PF13532"/>
    </source>
</evidence>
<dbReference type="AlphaFoldDB" id="A0AAD5TEP9"/>
<dbReference type="Pfam" id="PF13532">
    <property type="entry name" value="2OG-FeII_Oxy_2"/>
    <property type="match status" value="1"/>
</dbReference>
<evidence type="ECO:0000313" key="3">
    <source>
        <dbReference type="EMBL" id="KAJ3172794.1"/>
    </source>
</evidence>
<organism evidence="3 4">
    <name type="scientific">Geranomyces variabilis</name>
    <dbReference type="NCBI Taxonomy" id="109894"/>
    <lineage>
        <taxon>Eukaryota</taxon>
        <taxon>Fungi</taxon>
        <taxon>Fungi incertae sedis</taxon>
        <taxon>Chytridiomycota</taxon>
        <taxon>Chytridiomycota incertae sedis</taxon>
        <taxon>Chytridiomycetes</taxon>
        <taxon>Spizellomycetales</taxon>
        <taxon>Powellomycetaceae</taxon>
        <taxon>Geranomyces</taxon>
    </lineage>
</organism>
<sequence length="932" mass="102964">MDAPGKPQAWCETRQELCEGLPYFRSFQSGLYKQDGLAKGYLIDGFCAERDMWNGKVFISHGGGSQAAPRAGTGLKAKKSATCVASRSALPLGASQQETHSAIRALNATLKAGLPFVVIMGAHYSLADFKIPHRYCVLGYYVITDCWNEKEYVDGDSGEFHVRWKFRFEWAEGNPHEPWFRTTLHQDEAGGAKTTADPYKCAQCSNESPAVYTVPMCLKSGCPRFWQFLCCDQWHNPPPDLELNKRFISPRPRSISYSSFISENLSYASSSRLDDRGCAVLQEGSRIIRYEDVIADNPLLDGLRRVTYLLPTGGRIEHIRARPGHELAEEGEAIFRQFQHDVELQRWRHTVHRVKGFVTQNYCHNAGRAYSHAVKLPATDIKHDPAVIQRSRQILQEISPQSKINELLSMFYLQGQKMAFHDDGEHDVQGPIVGWSLGSDSIMRFREKTPSARKGACSKASSRVKRKRDEGCELSQATAIPAVLDGASQGMKRQRSPPPPTYDGKLYGSEDRHNERRQPALLAAELPSLGAALANRSDAHSECNRVADFLKADVAKEKIKVLASGICDFPTSVPNDEGGSYDAKLAVSVDRHNELTPVVVTAESPSPFAAGTVDVQQLAQPSPSYGGKLRAIADAHDLKPAVLAAELMDPPAAMNDRFHVILQSRKVAESLEADVWKSKRVVLCNRLCESLKVSEQKRRTNLKSRLRRRLAKERSRNNVSAPTQEVRSLPSPPVKSIMALSSMLNPLPRSPKRNAPVSPPATPADPPSTGDATILEDLDINPELHEVRGNSNPEPAAPIYYSGSEPPEAKVETNSEYPEPSEPAEVEADLNPEPPEPLLETKGNKPAGRPQRKTVLELLTRHGDVVIMIGPSVQRYYEHAAQPTGLRLCVTGRTLSAPGDVGTYVDPPWTPPPGAIRLPPFYKRKTTAARNT</sequence>
<dbReference type="InterPro" id="IPR037151">
    <property type="entry name" value="AlkB-like_sf"/>
</dbReference>
<feature type="compositionally biased region" description="Basic residues" evidence="1">
    <location>
        <begin position="699"/>
        <end position="711"/>
    </location>
</feature>
<evidence type="ECO:0000256" key="1">
    <source>
        <dbReference type="SAM" id="MobiDB-lite"/>
    </source>
</evidence>
<reference evidence="3" key="1">
    <citation type="submission" date="2020-05" db="EMBL/GenBank/DDBJ databases">
        <title>Phylogenomic resolution of chytrid fungi.</title>
        <authorList>
            <person name="Stajich J.E."/>
            <person name="Amses K."/>
            <person name="Simmons R."/>
            <person name="Seto K."/>
            <person name="Myers J."/>
            <person name="Bonds A."/>
            <person name="Quandt C.A."/>
            <person name="Barry K."/>
            <person name="Liu P."/>
            <person name="Grigoriev I."/>
            <person name="Longcore J.E."/>
            <person name="James T.Y."/>
        </authorList>
    </citation>
    <scope>NUCLEOTIDE SEQUENCE</scope>
    <source>
        <strain evidence="3">JEL0379</strain>
    </source>
</reference>
<accession>A0AAD5TEP9</accession>
<dbReference type="SUPFAM" id="SSF51197">
    <property type="entry name" value="Clavaminate synthase-like"/>
    <property type="match status" value="1"/>
</dbReference>
<feature type="region of interest" description="Disordered" evidence="1">
    <location>
        <begin position="448"/>
        <end position="515"/>
    </location>
</feature>
<feature type="compositionally biased region" description="Pro residues" evidence="1">
    <location>
        <begin position="757"/>
        <end position="766"/>
    </location>
</feature>
<dbReference type="EMBL" id="JADGJQ010000075">
    <property type="protein sequence ID" value="KAJ3172794.1"/>
    <property type="molecule type" value="Genomic_DNA"/>
</dbReference>
<name>A0AAD5TEP9_9FUNG</name>
<dbReference type="Proteomes" id="UP001212152">
    <property type="component" value="Unassembled WGS sequence"/>
</dbReference>
<proteinExistence type="predicted"/>
<evidence type="ECO:0000313" key="4">
    <source>
        <dbReference type="Proteomes" id="UP001212152"/>
    </source>
</evidence>